<dbReference type="Proteomes" id="UP000176938">
    <property type="component" value="Unassembled WGS sequence"/>
</dbReference>
<proteinExistence type="predicted"/>
<reference evidence="1 2" key="1">
    <citation type="journal article" date="2016" name="Nat. Commun.">
        <title>Thousands of microbial genomes shed light on interconnected biogeochemical processes in an aquifer system.</title>
        <authorList>
            <person name="Anantharaman K."/>
            <person name="Brown C.T."/>
            <person name="Hug L.A."/>
            <person name="Sharon I."/>
            <person name="Castelle C.J."/>
            <person name="Probst A.J."/>
            <person name="Thomas B.C."/>
            <person name="Singh A."/>
            <person name="Wilkins M.J."/>
            <person name="Karaoz U."/>
            <person name="Brodie E.L."/>
            <person name="Williams K.H."/>
            <person name="Hubbard S.S."/>
            <person name="Banfield J.F."/>
        </authorList>
    </citation>
    <scope>NUCLEOTIDE SEQUENCE [LARGE SCALE GENOMIC DNA]</scope>
</reference>
<dbReference type="EMBL" id="METP01000002">
    <property type="protein sequence ID" value="OGC07641.1"/>
    <property type="molecule type" value="Genomic_DNA"/>
</dbReference>
<dbReference type="AlphaFoldDB" id="A0A1F4RHK3"/>
<protein>
    <submittedName>
        <fullName evidence="1">Uncharacterized protein</fullName>
    </submittedName>
</protein>
<comment type="caution">
    <text evidence="1">The sequence shown here is derived from an EMBL/GenBank/DDBJ whole genome shotgun (WGS) entry which is preliminary data.</text>
</comment>
<evidence type="ECO:0000313" key="2">
    <source>
        <dbReference type="Proteomes" id="UP000176938"/>
    </source>
</evidence>
<evidence type="ECO:0000313" key="1">
    <source>
        <dbReference type="EMBL" id="OGC07641.1"/>
    </source>
</evidence>
<name>A0A1F4RHK3_UNCSA</name>
<gene>
    <name evidence="1" type="ORF">A3H38_03750</name>
</gene>
<sequence length="208" mass="24201">MQTGKSSIILGPGKAVRGYRELIQADRLFRELIEELHFNSTQRILGRHTGVLVHTSDFEAKLVDCYEQVYLMPSGETRIDRIRGYIAFNRIVQAPPEPSVIKMGSIGAKTRQDVRRLIETGVVNMALEFPPDQNVIISSPHRHNYGLRRIEEKAGFKRLNDEVKMRKLFRLFQQEALKTIFEEDGEIFYLNERKEPKCIYIYDPNDLF</sequence>
<accession>A0A1F4RHK3</accession>
<organism evidence="1 2">
    <name type="scientific">candidate division WOR-1 bacterium RIFCSPLOWO2_02_FULL_46_20</name>
    <dbReference type="NCBI Taxonomy" id="1802567"/>
    <lineage>
        <taxon>Bacteria</taxon>
        <taxon>Bacillati</taxon>
        <taxon>Saganbacteria</taxon>
    </lineage>
</organism>